<keyword evidence="3 6" id="KW-0285">Flavoprotein</keyword>
<comment type="function">
    <text evidence="6">May have a photoreceptor function.</text>
</comment>
<dbReference type="PRINTS" id="PR00147">
    <property type="entry name" value="DNAPHOTLYASE"/>
</dbReference>
<dbReference type="InterPro" id="IPR014133">
    <property type="entry name" value="Cry_DASH"/>
</dbReference>
<dbReference type="PANTHER" id="PTHR11455">
    <property type="entry name" value="CRYPTOCHROME"/>
    <property type="match status" value="1"/>
</dbReference>
<evidence type="ECO:0000256" key="6">
    <source>
        <dbReference type="RuleBase" id="RU367151"/>
    </source>
</evidence>
<organism evidence="8 9">
    <name type="scientific">Rhodonellum ikkaensis</name>
    <dbReference type="NCBI Taxonomy" id="336829"/>
    <lineage>
        <taxon>Bacteria</taxon>
        <taxon>Pseudomonadati</taxon>
        <taxon>Bacteroidota</taxon>
        <taxon>Cytophagia</taxon>
        <taxon>Cytophagales</taxon>
        <taxon>Cytophagaceae</taxon>
        <taxon>Rhodonellum</taxon>
    </lineage>
</organism>
<dbReference type="Pfam" id="PF00875">
    <property type="entry name" value="DNA_photolyase"/>
    <property type="match status" value="1"/>
</dbReference>
<evidence type="ECO:0000256" key="4">
    <source>
        <dbReference type="ARBA" id="ARBA00022827"/>
    </source>
</evidence>
<evidence type="ECO:0000256" key="1">
    <source>
        <dbReference type="ARBA" id="ARBA00005862"/>
    </source>
</evidence>
<dbReference type="InterPro" id="IPR036134">
    <property type="entry name" value="Crypto/Photolyase_FAD-like_sf"/>
</dbReference>
<evidence type="ECO:0000256" key="3">
    <source>
        <dbReference type="ARBA" id="ARBA00022630"/>
    </source>
</evidence>
<comment type="caution">
    <text evidence="8">The sequence shown here is derived from an EMBL/GenBank/DDBJ whole genome shotgun (WGS) entry which is preliminary data.</text>
</comment>
<dbReference type="PROSITE" id="PS51645">
    <property type="entry name" value="PHR_CRY_ALPHA_BETA"/>
    <property type="match status" value="1"/>
</dbReference>
<proteinExistence type="inferred from homology"/>
<dbReference type="RefSeq" id="WP_019596390.1">
    <property type="nucleotide sequence ID" value="NZ_FNQC01000002.1"/>
</dbReference>
<evidence type="ECO:0000313" key="8">
    <source>
        <dbReference type="EMBL" id="SDY62671.1"/>
    </source>
</evidence>
<feature type="domain" description="Photolyase/cryptochrome alpha/beta" evidence="7">
    <location>
        <begin position="4"/>
        <end position="138"/>
    </location>
</feature>
<gene>
    <name evidence="8" type="ORF">SAMN05444412_10220</name>
</gene>
<name>A0A1H3LE60_9BACT</name>
<comment type="cofactor">
    <cofactor evidence="6">
        <name>(6R)-5,10-methylene-5,6,7,8-tetrahydrofolate</name>
        <dbReference type="ChEBI" id="CHEBI:15636"/>
    </cofactor>
    <text evidence="6">Binds 1 5,10-methenyltetrahydrofolate (MTHF) per subunit.</text>
</comment>
<dbReference type="Proteomes" id="UP000199663">
    <property type="component" value="Unassembled WGS sequence"/>
</dbReference>
<sequence length="474" mass="55243">MKHDRILVWFRNDLRVHDHAVLSTAIEKGLEIFPVFCFDPRMFRESKLGLSKTGEFRAKFLLEAVDNLRENLRILGADLVVLQGLPEKEVVDLAISIQANAIFFSEEVTLEEKQVEEDLEQYAWKNGIATESFWQSTLYNVQDLPFPVTQTPEVFTHFRKDCEKLSQIRKTFPTPTNIPYPELEIQKGALPDLSTFGLREMPKDKRAVLEFKGGEDEAKKRLQAYFWDNDCLKVYKETRNGLLGADYSSKFSPWLALGCISPRYIFEEVLRYEREVKKNQSTYWLVFELIWRDYFRFICKKHGSKVFKLSGIKNHVDSWSQDEQIFASWTAGKTGIPFVDANMRELNQTGFMSNRGRQIVASFLVNDLGINWTWGAAYFERMLIDYDVCSNWGNWMYVAGVGNDPRENRYFNILRQATNYDPKGRYVRHWIPELEKIEGFDIHQPFELSTKALKQLGINPGHTYPHPVVKIPVV</sequence>
<dbReference type="Pfam" id="PF03441">
    <property type="entry name" value="FAD_binding_7"/>
    <property type="match status" value="1"/>
</dbReference>
<dbReference type="InterPro" id="IPR006050">
    <property type="entry name" value="DNA_photolyase_N"/>
</dbReference>
<dbReference type="EMBL" id="FNQC01000002">
    <property type="protein sequence ID" value="SDY62671.1"/>
    <property type="molecule type" value="Genomic_DNA"/>
</dbReference>
<keyword evidence="5 6" id="KW-0157">Chromophore</keyword>
<keyword evidence="4 6" id="KW-0274">FAD</keyword>
<accession>A0A1H3LE60</accession>
<dbReference type="InterPro" id="IPR036155">
    <property type="entry name" value="Crypto/Photolyase_N_sf"/>
</dbReference>
<dbReference type="NCBIfam" id="TIGR02765">
    <property type="entry name" value="crypto_DASH"/>
    <property type="match status" value="1"/>
</dbReference>
<dbReference type="InterPro" id="IPR005101">
    <property type="entry name" value="Cryptochr/Photolyase_FAD-bd"/>
</dbReference>
<dbReference type="InterPro" id="IPR002081">
    <property type="entry name" value="Cryptochrome/DNA_photolyase_1"/>
</dbReference>
<dbReference type="SUPFAM" id="SSF52425">
    <property type="entry name" value="Cryptochrome/photolyase, N-terminal domain"/>
    <property type="match status" value="1"/>
</dbReference>
<dbReference type="Gene3D" id="1.10.579.10">
    <property type="entry name" value="DNA Cyclobutane Dipyrimidine Photolyase, subunit A, domain 3"/>
    <property type="match status" value="1"/>
</dbReference>
<keyword evidence="9" id="KW-1185">Reference proteome</keyword>
<dbReference type="Gene3D" id="1.25.40.80">
    <property type="match status" value="1"/>
</dbReference>
<dbReference type="PANTHER" id="PTHR11455:SF22">
    <property type="entry name" value="CRYPTOCHROME DASH"/>
    <property type="match status" value="1"/>
</dbReference>
<dbReference type="InterPro" id="IPR014729">
    <property type="entry name" value="Rossmann-like_a/b/a_fold"/>
</dbReference>
<reference evidence="8 9" key="1">
    <citation type="submission" date="2016-10" db="EMBL/GenBank/DDBJ databases">
        <authorList>
            <person name="Varghese N."/>
            <person name="Submissions S."/>
        </authorList>
    </citation>
    <scope>NUCLEOTIDE SEQUENCE [LARGE SCALE GENOMIC DNA]</scope>
    <source>
        <strain evidence="8 9">DSM 17997</strain>
    </source>
</reference>
<evidence type="ECO:0000313" key="9">
    <source>
        <dbReference type="Proteomes" id="UP000199663"/>
    </source>
</evidence>
<dbReference type="SUPFAM" id="SSF48173">
    <property type="entry name" value="Cryptochrome/photolyase FAD-binding domain"/>
    <property type="match status" value="1"/>
</dbReference>
<evidence type="ECO:0000259" key="7">
    <source>
        <dbReference type="PROSITE" id="PS51645"/>
    </source>
</evidence>
<evidence type="ECO:0000256" key="2">
    <source>
        <dbReference type="ARBA" id="ARBA00017881"/>
    </source>
</evidence>
<comment type="cofactor">
    <cofactor evidence="6">
        <name>FAD</name>
        <dbReference type="ChEBI" id="CHEBI:57692"/>
    </cofactor>
    <text evidence="6">Binds 1 FAD per subunit.</text>
</comment>
<protein>
    <recommendedName>
        <fullName evidence="2 6">Cryptochrome DASH</fullName>
    </recommendedName>
</protein>
<evidence type="ECO:0000256" key="5">
    <source>
        <dbReference type="ARBA" id="ARBA00022991"/>
    </source>
</evidence>
<dbReference type="Gene3D" id="3.40.50.620">
    <property type="entry name" value="HUPs"/>
    <property type="match status" value="1"/>
</dbReference>
<comment type="similarity">
    <text evidence="1 6">Belongs to the DNA photolyase class-1 family.</text>
</comment>